<dbReference type="OrthoDB" id="155947at2157"/>
<geneLocation type="plasmid" evidence="3">
    <name>pmbla003601</name>
</geneLocation>
<gene>
    <name evidence="1" type="ORF">EI982_00480</name>
    <name evidence="2" type="ORF">EI982_01090</name>
</gene>
<name>A0A6B9EZR9_9EURY</name>
<reference evidence="1 3" key="1">
    <citation type="submission" date="2018-12" db="EMBL/GenBank/DDBJ databases">
        <title>Complete genome sequence of Haloplanus rallus MBLA0036.</title>
        <authorList>
            <person name="Nam Y.-d."/>
            <person name="Kang J."/>
            <person name="Chung W.-H."/>
            <person name="Park Y.S."/>
        </authorList>
    </citation>
    <scope>NUCLEOTIDE SEQUENCE [LARGE SCALE GENOMIC DNA]</scope>
    <source>
        <strain evidence="1 3">MBLA0036</strain>
        <plasmid evidence="3">pmbla003601</plasmid>
        <plasmid evidence="1">pMBLA003601</plasmid>
    </source>
</reference>
<dbReference type="Proteomes" id="UP000428325">
    <property type="component" value="Plasmid pMBLA003601"/>
</dbReference>
<dbReference type="InterPro" id="IPR029017">
    <property type="entry name" value="Enolase-like_N"/>
</dbReference>
<evidence type="ECO:0008006" key="4">
    <source>
        <dbReference type="Google" id="ProtNLM"/>
    </source>
</evidence>
<keyword evidence="3" id="KW-1185">Reference proteome</keyword>
<dbReference type="KEGG" id="hra:EI982_01090"/>
<dbReference type="InterPro" id="IPR036849">
    <property type="entry name" value="Enolase-like_C_sf"/>
</dbReference>
<sequence>MTLYDCIADLPLTISGSDRTSRRREMVGETTRVTSTFVLLAEDEFGAGEDITHEAVDHEALPDTLPFDFAGEYTFDEFSQSLEAVDLFPTKSPKREASRAYRRWALESAALDLALKQNDTTLASRFGRERSPVRFVVSTPVPDGDTTRVEGILAVNPTCEFALEPTDEWTADTFARLAETDAVRVLDLNGQSGGDGDSQAPNPEFYRRVFETLPDAIVADPVVSDDVHDLLAANSDRLSLGASVRSTADIRDAPFEPSWCRIVPSRFGTVRSLLETIEYCAEQDISMYGGGQCELCVGRGHIQLLASLFYPDGPNDVAPRAYNKPTIRADLISSPLEPPEAPTGMEWKQLEFE</sequence>
<dbReference type="KEGG" id="hra:EI982_00480"/>
<dbReference type="SUPFAM" id="SSF51604">
    <property type="entry name" value="Enolase C-terminal domain-like"/>
    <property type="match status" value="1"/>
</dbReference>
<dbReference type="GeneID" id="43368094"/>
<dbReference type="Gene3D" id="3.20.20.120">
    <property type="entry name" value="Enolase-like C-terminal domain"/>
    <property type="match status" value="1"/>
</dbReference>
<dbReference type="EMBL" id="CP034344">
    <property type="protein sequence ID" value="QGX93463.1"/>
    <property type="molecule type" value="Genomic_DNA"/>
</dbReference>
<accession>A0A6B9EZR9</accession>
<evidence type="ECO:0000313" key="2">
    <source>
        <dbReference type="EMBL" id="QGX93463.1"/>
    </source>
</evidence>
<dbReference type="Gene3D" id="3.30.390.10">
    <property type="entry name" value="Enolase-like, N-terminal domain"/>
    <property type="match status" value="1"/>
</dbReference>
<proteinExistence type="predicted"/>
<protein>
    <recommendedName>
        <fullName evidence="4">Enolase</fullName>
    </recommendedName>
</protein>
<organism evidence="1 3">
    <name type="scientific">Haloplanus rallus</name>
    <dbReference type="NCBI Taxonomy" id="1816183"/>
    <lineage>
        <taxon>Archaea</taxon>
        <taxon>Methanobacteriati</taxon>
        <taxon>Methanobacteriota</taxon>
        <taxon>Stenosarchaea group</taxon>
        <taxon>Halobacteria</taxon>
        <taxon>Halobacteriales</taxon>
        <taxon>Haloferacaceae</taxon>
        <taxon>Haloplanus</taxon>
    </lineage>
</organism>
<geneLocation type="plasmid" evidence="1">
    <name>pMBLA003601</name>
</geneLocation>
<evidence type="ECO:0000313" key="3">
    <source>
        <dbReference type="Proteomes" id="UP000428325"/>
    </source>
</evidence>
<dbReference type="AlphaFoldDB" id="A0A6B9EZR9"/>
<evidence type="ECO:0000313" key="1">
    <source>
        <dbReference type="EMBL" id="QGX93355.1"/>
    </source>
</evidence>
<dbReference type="RefSeq" id="WP_089767361.1">
    <property type="nucleotide sequence ID" value="NZ_CP034344.1"/>
</dbReference>
<dbReference type="EMBL" id="CP034344">
    <property type="protein sequence ID" value="QGX93355.1"/>
    <property type="molecule type" value="Genomic_DNA"/>
</dbReference>
<keyword evidence="1" id="KW-0614">Plasmid</keyword>